<dbReference type="PANTHER" id="PTHR13058">
    <property type="entry name" value="THREE PRIME REPAIR EXONUCLEASE 1, 2"/>
    <property type="match status" value="1"/>
</dbReference>
<keyword evidence="5" id="KW-0269">Exonuclease</keyword>
<dbReference type="InterPro" id="IPR040393">
    <property type="entry name" value="TREX1/2"/>
</dbReference>
<evidence type="ECO:0000256" key="2">
    <source>
        <dbReference type="ARBA" id="ARBA00022722"/>
    </source>
</evidence>
<evidence type="ECO:0000313" key="9">
    <source>
        <dbReference type="Proteomes" id="UP000663828"/>
    </source>
</evidence>
<dbReference type="InterPro" id="IPR036397">
    <property type="entry name" value="RNaseH_sf"/>
</dbReference>
<sequence length="1003" mass="116662">MNSSTSCTSKYPDNQPCFIVDSFRLQFDDDCCLLPDVCWHKERISHYFRCRFQANSVRTSFDFKSFLPEQLSDNIKICPSSLQFYPVTFDIIASNEQNVSSDESEEKIELISSPKLCTYDNDDFLNKLVEWKSNNHQSVDESDDDETTNEQVERDMETDPLSTEISTTDVEDLFVTYSRCSVKSEPVIPDDINGIFPQLDGQNDSLSDHTSVNRQLSNQNKKRVKSNVINRKNIKRSRQKPDSLRQITLESFHFIVTEQKPTTTERSTFTDDIPLSLRGGRSLSNKRKKRVPFVHTGKTIRDYFHVKNSSTHHNDLRAASNAKDLTNHSESESDECIIIDDDDEDDDISMLLTFDPSIPSNIRAREKLLDHPVHSSSVRIKWLLNLESLLLEHISNCHEKNIQQIYQIDPSFISMIIFNFLKMFIIRYSDRSEQEFSFYQFSLTSHLRYLLHELPTYNHTGDINCNQCDAYASILHELFDLLFDFIEYDLCGMVNKMKYRSSLIEDDYFNDFVEQKFVTTRKINAFFHIKLIIYFIELIEIHRRKCSNTKPFVFHHTENRIFQWIEDSIRHVVCQSDNFTNDKLSLCFNVMELCVLFANERTYRTRQMAQFLAELYQDKQTCLKMCVFDENLLIDIRLLLINELIWKRFEIKLDSIDHINEFFRSVQVTDPDSLLLARSLLSTFADFVNEMKSFNFPLPMSLKKVLVILRCQLDGIYSQLTNLCEQTKDDEELQCKTTGLVYDEPKITELAMIAVQISTLDRMDAHDELPRVLNKFVTYFNPEKMIRSKAAELSELNNDMLNNCAPFSHATIIAMESFLSSFPQPLCFVAHNGNIFDFPILFNEIQCALAKVVSDQPIYSFLTDIACADSLVFFREIYRLLNETENVAITSTVEIPPPAISVARVGYVEIPIKAESTAAKFSMKLVQIYEREFNRSTLLQAHRAEDDCTMLLAILKRYLPDWLEWAHEHHQVLKSFSSLPQASRTPKVFSPKNTVNIKRPLKL</sequence>
<dbReference type="PANTHER" id="PTHR13058:SF19">
    <property type="entry name" value="LD40940P"/>
    <property type="match status" value="1"/>
</dbReference>
<evidence type="ECO:0000256" key="1">
    <source>
        <dbReference type="ARBA" id="ARBA00001946"/>
    </source>
</evidence>
<feature type="compositionally biased region" description="Polar residues" evidence="7">
    <location>
        <begin position="200"/>
        <end position="219"/>
    </location>
</feature>
<dbReference type="SUPFAM" id="SSF53098">
    <property type="entry name" value="Ribonuclease H-like"/>
    <property type="match status" value="1"/>
</dbReference>
<comment type="cofactor">
    <cofactor evidence="1">
        <name>Mg(2+)</name>
        <dbReference type="ChEBI" id="CHEBI:18420"/>
    </cofactor>
</comment>
<dbReference type="GO" id="GO:0005737">
    <property type="term" value="C:cytoplasm"/>
    <property type="evidence" value="ECO:0007669"/>
    <property type="project" value="TreeGrafter"/>
</dbReference>
<organism evidence="8 9">
    <name type="scientific">Adineta ricciae</name>
    <name type="common">Rotifer</name>
    <dbReference type="NCBI Taxonomy" id="249248"/>
    <lineage>
        <taxon>Eukaryota</taxon>
        <taxon>Metazoa</taxon>
        <taxon>Spiralia</taxon>
        <taxon>Gnathifera</taxon>
        <taxon>Rotifera</taxon>
        <taxon>Eurotatoria</taxon>
        <taxon>Bdelloidea</taxon>
        <taxon>Adinetida</taxon>
        <taxon>Adinetidae</taxon>
        <taxon>Adineta</taxon>
    </lineage>
</organism>
<dbReference type="EMBL" id="CAJNOR010002835">
    <property type="protein sequence ID" value="CAF1346545.1"/>
    <property type="molecule type" value="Genomic_DNA"/>
</dbReference>
<reference evidence="8" key="1">
    <citation type="submission" date="2021-02" db="EMBL/GenBank/DDBJ databases">
        <authorList>
            <person name="Nowell W R."/>
        </authorList>
    </citation>
    <scope>NUCLEOTIDE SEQUENCE</scope>
</reference>
<evidence type="ECO:0000256" key="4">
    <source>
        <dbReference type="ARBA" id="ARBA00022801"/>
    </source>
</evidence>
<name>A0A815GY21_ADIRI</name>
<keyword evidence="6" id="KW-0460">Magnesium</keyword>
<feature type="region of interest" description="Disordered" evidence="7">
    <location>
        <begin position="200"/>
        <end position="221"/>
    </location>
</feature>
<keyword evidence="9" id="KW-1185">Reference proteome</keyword>
<evidence type="ECO:0000256" key="3">
    <source>
        <dbReference type="ARBA" id="ARBA00022723"/>
    </source>
</evidence>
<feature type="region of interest" description="Disordered" evidence="7">
    <location>
        <begin position="135"/>
        <end position="163"/>
    </location>
</feature>
<dbReference type="GO" id="GO:0006308">
    <property type="term" value="P:DNA catabolic process"/>
    <property type="evidence" value="ECO:0007669"/>
    <property type="project" value="TreeGrafter"/>
</dbReference>
<dbReference type="Proteomes" id="UP000663828">
    <property type="component" value="Unassembled WGS sequence"/>
</dbReference>
<dbReference type="InterPro" id="IPR012337">
    <property type="entry name" value="RNaseH-like_sf"/>
</dbReference>
<keyword evidence="3" id="KW-0479">Metal-binding</keyword>
<accession>A0A815GY21</accession>
<evidence type="ECO:0000256" key="7">
    <source>
        <dbReference type="SAM" id="MobiDB-lite"/>
    </source>
</evidence>
<dbReference type="GO" id="GO:0003676">
    <property type="term" value="F:nucleic acid binding"/>
    <property type="evidence" value="ECO:0007669"/>
    <property type="project" value="InterPro"/>
</dbReference>
<comment type="caution">
    <text evidence="8">The sequence shown here is derived from an EMBL/GenBank/DDBJ whole genome shotgun (WGS) entry which is preliminary data.</text>
</comment>
<evidence type="ECO:0000313" key="8">
    <source>
        <dbReference type="EMBL" id="CAF1346545.1"/>
    </source>
</evidence>
<dbReference type="Gene3D" id="3.30.420.10">
    <property type="entry name" value="Ribonuclease H-like superfamily/Ribonuclease H"/>
    <property type="match status" value="1"/>
</dbReference>
<keyword evidence="2" id="KW-0540">Nuclease</keyword>
<protein>
    <submittedName>
        <fullName evidence="8">Uncharacterized protein</fullName>
    </submittedName>
</protein>
<evidence type="ECO:0000256" key="5">
    <source>
        <dbReference type="ARBA" id="ARBA00022839"/>
    </source>
</evidence>
<evidence type="ECO:0000256" key="6">
    <source>
        <dbReference type="ARBA" id="ARBA00022842"/>
    </source>
</evidence>
<proteinExistence type="predicted"/>
<dbReference type="GO" id="GO:0046872">
    <property type="term" value="F:metal ion binding"/>
    <property type="evidence" value="ECO:0007669"/>
    <property type="project" value="UniProtKB-KW"/>
</dbReference>
<gene>
    <name evidence="8" type="ORF">XAT740_LOCUS31248</name>
</gene>
<dbReference type="GO" id="GO:0008296">
    <property type="term" value="F:3'-5'-DNA exonuclease activity"/>
    <property type="evidence" value="ECO:0007669"/>
    <property type="project" value="TreeGrafter"/>
</dbReference>
<dbReference type="AlphaFoldDB" id="A0A815GY21"/>
<keyword evidence="4" id="KW-0378">Hydrolase</keyword>